<evidence type="ECO:0000256" key="9">
    <source>
        <dbReference type="ARBA" id="ARBA00038345"/>
    </source>
</evidence>
<evidence type="ECO:0000256" key="11">
    <source>
        <dbReference type="ARBA" id="ARBA00042864"/>
    </source>
</evidence>
<evidence type="ECO:0000256" key="12">
    <source>
        <dbReference type="HAMAP-Rule" id="MF_00138"/>
    </source>
</evidence>
<evidence type="ECO:0000256" key="7">
    <source>
        <dbReference type="ARBA" id="ARBA00022755"/>
    </source>
</evidence>
<feature type="domain" description="ATP-grasp" evidence="14">
    <location>
        <begin position="107"/>
        <end position="320"/>
    </location>
</feature>
<keyword evidence="16" id="KW-1185">Reference proteome</keyword>
<proteinExistence type="inferred from homology"/>
<dbReference type="InterPro" id="IPR013815">
    <property type="entry name" value="ATP_grasp_subdomain_1"/>
</dbReference>
<dbReference type="NCBIfam" id="TIGR00877">
    <property type="entry name" value="purD"/>
    <property type="match status" value="1"/>
</dbReference>
<evidence type="ECO:0000256" key="5">
    <source>
        <dbReference type="ARBA" id="ARBA00022598"/>
    </source>
</evidence>
<dbReference type="InterPro" id="IPR016185">
    <property type="entry name" value="PreATP-grasp_dom_sf"/>
</dbReference>
<name>A0A1G5RX60_9FIRM</name>
<dbReference type="GO" id="GO:0004637">
    <property type="term" value="F:phosphoribosylamine-glycine ligase activity"/>
    <property type="evidence" value="ECO:0007669"/>
    <property type="project" value="UniProtKB-UniRule"/>
</dbReference>
<reference evidence="15 16" key="1">
    <citation type="submission" date="2016-10" db="EMBL/GenBank/DDBJ databases">
        <authorList>
            <person name="de Groot N.N."/>
        </authorList>
    </citation>
    <scope>NUCLEOTIDE SEQUENCE [LARGE SCALE GENOMIC DNA]</scope>
    <source>
        <strain evidence="15 16">DSM 2784</strain>
    </source>
</reference>
<comment type="cofactor">
    <cofactor evidence="2">
        <name>Mg(2+)</name>
        <dbReference type="ChEBI" id="CHEBI:18420"/>
    </cofactor>
</comment>
<keyword evidence="6 13" id="KW-0547">Nucleotide-binding</keyword>
<evidence type="ECO:0000259" key="14">
    <source>
        <dbReference type="PROSITE" id="PS50975"/>
    </source>
</evidence>
<sequence>MRILVIGNGSREHALGWRLSKSAHTPELFFAPGNFGTALVGKNVAIGVSEVETLVAFALEEKIDLTLVGPEVPLVAGVVDAFRKAGLAIIGPDQAGAQLEGSKAFSKEFMVRYGIPTAGYGVYTEVEAARAALRSYTLPVVIKADGLAAGKGVIIAQSYEEAEQTLTEMMLEGRFGDSGHKVVLEEFLKGFEASIICLVDGETILPLETAQDYKKIFDGDLGPNTGGMGSYSPSAFVDASLMAEIEARVLQPTLKGLQTEGFDFRGIMFIGLMIDEACPTGIADGIKVLEYNVRFGDPETQSLMARLDSDFVDVLFALNERRLGDLKLAWTSKAAVSVVLASDGYPDDFETGLEIDFPGAQTEFMPEVMAFFGGAVLKDGKAVTSGGRVVTVTALGETLESARKKAYQGAEMIRYGNKYCRSDIAKF</sequence>
<dbReference type="GO" id="GO:0046872">
    <property type="term" value="F:metal ion binding"/>
    <property type="evidence" value="ECO:0007669"/>
    <property type="project" value="InterPro"/>
</dbReference>
<evidence type="ECO:0000256" key="8">
    <source>
        <dbReference type="ARBA" id="ARBA00022840"/>
    </source>
</evidence>
<dbReference type="Gene3D" id="3.40.50.20">
    <property type="match status" value="1"/>
</dbReference>
<evidence type="ECO:0000256" key="4">
    <source>
        <dbReference type="ARBA" id="ARBA00013255"/>
    </source>
</evidence>
<dbReference type="InterPro" id="IPR000115">
    <property type="entry name" value="PRibGlycinamide_synth"/>
</dbReference>
<dbReference type="InterPro" id="IPR011054">
    <property type="entry name" value="Rudment_hybrid_motif"/>
</dbReference>
<dbReference type="PANTHER" id="PTHR43472">
    <property type="entry name" value="PHOSPHORIBOSYLAMINE--GLYCINE LIGASE"/>
    <property type="match status" value="1"/>
</dbReference>
<dbReference type="SUPFAM" id="SSF51246">
    <property type="entry name" value="Rudiment single hybrid motif"/>
    <property type="match status" value="1"/>
</dbReference>
<dbReference type="Proteomes" id="UP000199208">
    <property type="component" value="Unassembled WGS sequence"/>
</dbReference>
<evidence type="ECO:0000256" key="13">
    <source>
        <dbReference type="PROSITE-ProRule" id="PRU00409"/>
    </source>
</evidence>
<dbReference type="AlphaFoldDB" id="A0A1G5RX60"/>
<dbReference type="RefSeq" id="WP_092590174.1">
    <property type="nucleotide sequence ID" value="NZ_FMWL01000005.1"/>
</dbReference>
<keyword evidence="7 12" id="KW-0658">Purine biosynthesis</keyword>
<keyword evidence="8 13" id="KW-0067">ATP-binding</keyword>
<dbReference type="SMART" id="SM01209">
    <property type="entry name" value="GARS_A"/>
    <property type="match status" value="1"/>
</dbReference>
<protein>
    <recommendedName>
        <fullName evidence="4 12">Phosphoribosylamine--glycine ligase</fullName>
        <ecNumber evidence="4 12">6.3.4.13</ecNumber>
    </recommendedName>
    <alternativeName>
        <fullName evidence="12">GARS</fullName>
    </alternativeName>
    <alternativeName>
        <fullName evidence="10 12">Glycinamide ribonucleotide synthetase</fullName>
    </alternativeName>
    <alternativeName>
        <fullName evidence="11 12">Phosphoribosylglycinamide synthetase</fullName>
    </alternativeName>
</protein>
<dbReference type="Gene3D" id="3.90.600.10">
    <property type="entry name" value="Phosphoribosylglycinamide synthetase, C-terminal domain"/>
    <property type="match status" value="1"/>
</dbReference>
<dbReference type="HAMAP" id="MF_00138">
    <property type="entry name" value="GARS"/>
    <property type="match status" value="1"/>
</dbReference>
<comment type="catalytic activity">
    <reaction evidence="12">
        <text>5-phospho-beta-D-ribosylamine + glycine + ATP = N(1)-(5-phospho-beta-D-ribosyl)glycinamide + ADP + phosphate + H(+)</text>
        <dbReference type="Rhea" id="RHEA:17453"/>
        <dbReference type="ChEBI" id="CHEBI:15378"/>
        <dbReference type="ChEBI" id="CHEBI:30616"/>
        <dbReference type="ChEBI" id="CHEBI:43474"/>
        <dbReference type="ChEBI" id="CHEBI:57305"/>
        <dbReference type="ChEBI" id="CHEBI:58681"/>
        <dbReference type="ChEBI" id="CHEBI:143788"/>
        <dbReference type="ChEBI" id="CHEBI:456216"/>
        <dbReference type="EC" id="6.3.4.13"/>
    </reaction>
</comment>
<comment type="similarity">
    <text evidence="9 12">Belongs to the GARS family.</text>
</comment>
<dbReference type="GO" id="GO:0005524">
    <property type="term" value="F:ATP binding"/>
    <property type="evidence" value="ECO:0007669"/>
    <property type="project" value="UniProtKB-UniRule"/>
</dbReference>
<dbReference type="InterPro" id="IPR020559">
    <property type="entry name" value="PRibGlycinamide_synth_CS"/>
</dbReference>
<dbReference type="PROSITE" id="PS00184">
    <property type="entry name" value="GARS"/>
    <property type="match status" value="1"/>
</dbReference>
<evidence type="ECO:0000256" key="2">
    <source>
        <dbReference type="ARBA" id="ARBA00001946"/>
    </source>
</evidence>
<dbReference type="Pfam" id="PF01071">
    <property type="entry name" value="GARS_A"/>
    <property type="match status" value="1"/>
</dbReference>
<accession>A0A1G5RX60</accession>
<dbReference type="OrthoDB" id="9807240at2"/>
<dbReference type="GO" id="GO:0009113">
    <property type="term" value="P:purine nucleobase biosynthetic process"/>
    <property type="evidence" value="ECO:0007669"/>
    <property type="project" value="InterPro"/>
</dbReference>
<evidence type="ECO:0000313" key="16">
    <source>
        <dbReference type="Proteomes" id="UP000199208"/>
    </source>
</evidence>
<evidence type="ECO:0000256" key="3">
    <source>
        <dbReference type="ARBA" id="ARBA00005174"/>
    </source>
</evidence>
<organism evidence="15 16">
    <name type="scientific">Acidaminobacter hydrogenoformans DSM 2784</name>
    <dbReference type="NCBI Taxonomy" id="1120920"/>
    <lineage>
        <taxon>Bacteria</taxon>
        <taxon>Bacillati</taxon>
        <taxon>Bacillota</taxon>
        <taxon>Clostridia</taxon>
        <taxon>Peptostreptococcales</taxon>
        <taxon>Acidaminobacteraceae</taxon>
        <taxon>Acidaminobacter</taxon>
    </lineage>
</organism>
<evidence type="ECO:0000313" key="15">
    <source>
        <dbReference type="EMBL" id="SCZ78704.1"/>
    </source>
</evidence>
<keyword evidence="5 12" id="KW-0436">Ligase</keyword>
<dbReference type="Gene3D" id="3.30.470.20">
    <property type="entry name" value="ATP-grasp fold, B domain"/>
    <property type="match status" value="1"/>
</dbReference>
<dbReference type="InterPro" id="IPR020561">
    <property type="entry name" value="PRibGlycinamid_synth_ATP-grasp"/>
</dbReference>
<evidence type="ECO:0000256" key="6">
    <source>
        <dbReference type="ARBA" id="ARBA00022741"/>
    </source>
</evidence>
<dbReference type="SUPFAM" id="SSF52440">
    <property type="entry name" value="PreATP-grasp domain"/>
    <property type="match status" value="1"/>
</dbReference>
<dbReference type="EMBL" id="FMWL01000005">
    <property type="protein sequence ID" value="SCZ78704.1"/>
    <property type="molecule type" value="Genomic_DNA"/>
</dbReference>
<dbReference type="PROSITE" id="PS50975">
    <property type="entry name" value="ATP_GRASP"/>
    <property type="match status" value="1"/>
</dbReference>
<dbReference type="UniPathway" id="UPA00074">
    <property type="reaction ID" value="UER00125"/>
</dbReference>
<dbReference type="InterPro" id="IPR020562">
    <property type="entry name" value="PRibGlycinamide_synth_N"/>
</dbReference>
<dbReference type="STRING" id="1120920.SAMN03080599_01392"/>
<dbReference type="InterPro" id="IPR037123">
    <property type="entry name" value="PRibGlycinamide_synth_C_sf"/>
</dbReference>
<dbReference type="InterPro" id="IPR011761">
    <property type="entry name" value="ATP-grasp"/>
</dbReference>
<dbReference type="Pfam" id="PF02843">
    <property type="entry name" value="GARS_C"/>
    <property type="match status" value="1"/>
</dbReference>
<dbReference type="SMART" id="SM01210">
    <property type="entry name" value="GARS_C"/>
    <property type="match status" value="1"/>
</dbReference>
<gene>
    <name evidence="12" type="primary">purD</name>
    <name evidence="15" type="ORF">SAMN03080599_01392</name>
</gene>
<dbReference type="PANTHER" id="PTHR43472:SF1">
    <property type="entry name" value="PHOSPHORIBOSYLAMINE--GLYCINE LIGASE, CHLOROPLASTIC"/>
    <property type="match status" value="1"/>
</dbReference>
<dbReference type="Pfam" id="PF02844">
    <property type="entry name" value="GARS_N"/>
    <property type="match status" value="1"/>
</dbReference>
<dbReference type="SUPFAM" id="SSF56059">
    <property type="entry name" value="Glutathione synthetase ATP-binding domain-like"/>
    <property type="match status" value="1"/>
</dbReference>
<dbReference type="InterPro" id="IPR020560">
    <property type="entry name" value="PRibGlycinamide_synth_C-dom"/>
</dbReference>
<evidence type="ECO:0000256" key="10">
    <source>
        <dbReference type="ARBA" id="ARBA00042242"/>
    </source>
</evidence>
<dbReference type="Gene3D" id="3.30.1490.20">
    <property type="entry name" value="ATP-grasp fold, A domain"/>
    <property type="match status" value="1"/>
</dbReference>
<dbReference type="GO" id="GO:0006189">
    <property type="term" value="P:'de novo' IMP biosynthetic process"/>
    <property type="evidence" value="ECO:0007669"/>
    <property type="project" value="UniProtKB-UniRule"/>
</dbReference>
<comment type="cofactor">
    <cofactor evidence="1">
        <name>Mn(2+)</name>
        <dbReference type="ChEBI" id="CHEBI:29035"/>
    </cofactor>
</comment>
<evidence type="ECO:0000256" key="1">
    <source>
        <dbReference type="ARBA" id="ARBA00001936"/>
    </source>
</evidence>
<comment type="pathway">
    <text evidence="3 12">Purine metabolism; IMP biosynthesis via de novo pathway; N(1)-(5-phospho-D-ribosyl)glycinamide from 5-phospho-alpha-D-ribose 1-diphosphate: step 2/2.</text>
</comment>
<dbReference type="EC" id="6.3.4.13" evidence="4 12"/>